<feature type="region of interest" description="Disordered" evidence="2">
    <location>
        <begin position="2081"/>
        <end position="2129"/>
    </location>
</feature>
<accession>A0AAW2F8T9</accession>
<feature type="region of interest" description="Disordered" evidence="2">
    <location>
        <begin position="1251"/>
        <end position="1287"/>
    </location>
</feature>
<feature type="compositionally biased region" description="Low complexity" evidence="2">
    <location>
        <begin position="417"/>
        <end position="428"/>
    </location>
</feature>
<feature type="region of interest" description="Disordered" evidence="2">
    <location>
        <begin position="117"/>
        <end position="141"/>
    </location>
</feature>
<feature type="compositionally biased region" description="Basic and acidic residues" evidence="2">
    <location>
        <begin position="226"/>
        <end position="235"/>
    </location>
</feature>
<feature type="region of interest" description="Disordered" evidence="2">
    <location>
        <begin position="996"/>
        <end position="1075"/>
    </location>
</feature>
<reference evidence="3 4" key="1">
    <citation type="submission" date="2023-03" db="EMBL/GenBank/DDBJ databases">
        <title>High recombination rates correlate with genetic variation in Cardiocondyla obscurior ants.</title>
        <authorList>
            <person name="Errbii M."/>
        </authorList>
    </citation>
    <scope>NUCLEOTIDE SEQUENCE [LARGE SCALE GENOMIC DNA]</scope>
    <source>
        <strain evidence="3">Alpha-2009</strain>
        <tissue evidence="3">Whole body</tissue>
    </source>
</reference>
<feature type="compositionally biased region" description="Polar residues" evidence="2">
    <location>
        <begin position="810"/>
        <end position="822"/>
    </location>
</feature>
<feature type="compositionally biased region" description="Basic residues" evidence="2">
    <location>
        <begin position="830"/>
        <end position="856"/>
    </location>
</feature>
<feature type="compositionally biased region" description="Basic and acidic residues" evidence="2">
    <location>
        <begin position="1670"/>
        <end position="1686"/>
    </location>
</feature>
<feature type="compositionally biased region" description="Polar residues" evidence="2">
    <location>
        <begin position="213"/>
        <end position="225"/>
    </location>
</feature>
<dbReference type="InterPro" id="IPR006594">
    <property type="entry name" value="LisH"/>
</dbReference>
<feature type="region of interest" description="Disordered" evidence="2">
    <location>
        <begin position="956"/>
        <end position="976"/>
    </location>
</feature>
<feature type="region of interest" description="Disordered" evidence="2">
    <location>
        <begin position="810"/>
        <end position="873"/>
    </location>
</feature>
<evidence type="ECO:0000313" key="3">
    <source>
        <dbReference type="EMBL" id="KAL0110595.1"/>
    </source>
</evidence>
<proteinExistence type="predicted"/>
<feature type="compositionally biased region" description="Basic and acidic residues" evidence="2">
    <location>
        <begin position="996"/>
        <end position="1005"/>
    </location>
</feature>
<evidence type="ECO:0000256" key="2">
    <source>
        <dbReference type="SAM" id="MobiDB-lite"/>
    </source>
</evidence>
<feature type="region of interest" description="Disordered" evidence="2">
    <location>
        <begin position="1631"/>
        <end position="1713"/>
    </location>
</feature>
<name>A0AAW2F8T9_9HYME</name>
<evidence type="ECO:0000313" key="4">
    <source>
        <dbReference type="Proteomes" id="UP001430953"/>
    </source>
</evidence>
<comment type="caution">
    <text evidence="3">The sequence shown here is derived from an EMBL/GenBank/DDBJ whole genome shotgun (WGS) entry which is preliminary data.</text>
</comment>
<dbReference type="EMBL" id="JADYXP020000014">
    <property type="protein sequence ID" value="KAL0110595.1"/>
    <property type="molecule type" value="Genomic_DNA"/>
</dbReference>
<feature type="compositionally biased region" description="Basic residues" evidence="2">
    <location>
        <begin position="572"/>
        <end position="585"/>
    </location>
</feature>
<dbReference type="Proteomes" id="UP001430953">
    <property type="component" value="Unassembled WGS sequence"/>
</dbReference>
<feature type="compositionally biased region" description="Polar residues" evidence="2">
    <location>
        <begin position="1026"/>
        <end position="1043"/>
    </location>
</feature>
<feature type="region of interest" description="Disordered" evidence="2">
    <location>
        <begin position="1916"/>
        <end position="1946"/>
    </location>
</feature>
<keyword evidence="4" id="KW-1185">Reference proteome</keyword>
<feature type="compositionally biased region" description="Basic and acidic residues" evidence="2">
    <location>
        <begin position="2091"/>
        <end position="2122"/>
    </location>
</feature>
<feature type="region of interest" description="Disordered" evidence="2">
    <location>
        <begin position="384"/>
        <end position="440"/>
    </location>
</feature>
<feature type="coiled-coil region" evidence="1">
    <location>
        <begin position="449"/>
        <end position="479"/>
    </location>
</feature>
<evidence type="ECO:0008006" key="5">
    <source>
        <dbReference type="Google" id="ProtNLM"/>
    </source>
</evidence>
<feature type="compositionally biased region" description="Basic and acidic residues" evidence="2">
    <location>
        <begin position="1051"/>
        <end position="1061"/>
    </location>
</feature>
<feature type="compositionally biased region" description="Acidic residues" evidence="2">
    <location>
        <begin position="291"/>
        <end position="300"/>
    </location>
</feature>
<feature type="compositionally biased region" description="Polar residues" evidence="2">
    <location>
        <begin position="1699"/>
        <end position="1709"/>
    </location>
</feature>
<evidence type="ECO:0000256" key="1">
    <source>
        <dbReference type="SAM" id="Coils"/>
    </source>
</evidence>
<feature type="region of interest" description="Disordered" evidence="2">
    <location>
        <begin position="278"/>
        <end position="300"/>
    </location>
</feature>
<feature type="compositionally biased region" description="Low complexity" evidence="2">
    <location>
        <begin position="1374"/>
        <end position="1401"/>
    </location>
</feature>
<protein>
    <recommendedName>
        <fullName evidence="5">LisH domain-containing protein</fullName>
    </recommendedName>
</protein>
<feature type="compositionally biased region" description="Polar residues" evidence="2">
    <location>
        <begin position="592"/>
        <end position="603"/>
    </location>
</feature>
<feature type="compositionally biased region" description="Basic and acidic residues" evidence="2">
    <location>
        <begin position="1925"/>
        <end position="1946"/>
    </location>
</feature>
<feature type="compositionally biased region" description="Polar residues" evidence="2">
    <location>
        <begin position="117"/>
        <end position="131"/>
    </location>
</feature>
<feature type="region of interest" description="Disordered" evidence="2">
    <location>
        <begin position="192"/>
        <end position="236"/>
    </location>
</feature>
<dbReference type="PROSITE" id="PS50896">
    <property type="entry name" value="LISH"/>
    <property type="match status" value="1"/>
</dbReference>
<feature type="region of interest" description="Disordered" evidence="2">
    <location>
        <begin position="1367"/>
        <end position="1416"/>
    </location>
</feature>
<keyword evidence="1" id="KW-0175">Coiled coil</keyword>
<gene>
    <name evidence="3" type="ORF">PUN28_013881</name>
</gene>
<feature type="region of interest" description="Disordered" evidence="2">
    <location>
        <begin position="1184"/>
        <end position="1203"/>
    </location>
</feature>
<feature type="compositionally biased region" description="Basic and acidic residues" evidence="2">
    <location>
        <begin position="1648"/>
        <end position="1663"/>
    </location>
</feature>
<feature type="compositionally biased region" description="Polar residues" evidence="2">
    <location>
        <begin position="1261"/>
        <end position="1273"/>
    </location>
</feature>
<feature type="compositionally biased region" description="Basic and acidic residues" evidence="2">
    <location>
        <begin position="192"/>
        <end position="212"/>
    </location>
</feature>
<feature type="region of interest" description="Disordered" evidence="2">
    <location>
        <begin position="572"/>
        <end position="603"/>
    </location>
</feature>
<sequence length="2148" mass="239897">MEALLPSEIARLVLGYLEDQKCTEAAKLFLETSPHLQECRAVISCGRRFSTKVNGLTLMDVIEKLSAISTIIQERLSKVTDCEQLKHCGDLIEQLKFLVEEPRGQRFVVNINVPSQSNAQTSNGSPVAASNTRKRHYSNSERVKRSFKLQLNSMLQSDIMSPPSCHTVDTTPLESLPGNIDILKQAEFATHTTEKKDGNITQEPHRQCDLDRNNSINNITPQNKSNSDRSIHMSSDDISSLRSCEIDIDDKGKEESSVTSVIPKRYTTATSTEELLSFSSTEVQTTPYEIPESESESNDEPIENLSILTKEILNRTELQECIAENINKAIIPSDQSLRDENLNDSLIGEGNTSIMTELNNAIKSIVEATESDPVFEKFLDEIIGPQTETDTSPEEDGEGKPSPKSANEAQEKKIEASVSNVSSPEPVVTDSKVSMEDGTADVPLKHRLRSSSRQQCTRVEDELDKVRDQEKDQSALEDQNAAAVLSIIKANIINNVSDNDKKTLNTINNVSHNEKKILNTKESMPSNDDNEEEIQAMVSMINKNDDCKSLTVTNVQEINDVILPVNNNVQPKVKKSTVKRPKPVKPKHDQTSDSQISNSNQNCVQSNISQPVTEHEIMTMPTLIVCSKNEVNNFLINRSSTSTSRFIPIAPKDSNRIQETLYLRTVNVAQKVPVVKTLPAVVEKSNNSANQVELIQSTRKNDNVNKQLQIINKIDTAVPISIDQQILNHPIELPQTSKIAGSESITLYSNETSAKTSLDSSNMAMINLEENISLSDSGFSPYLKFSCSKTNQSHNLADIDLGPILESAKNTANNNKSTQSPKNVDAITKRTPKSLLKSRSKNHRLSLSTPRKRSSHIRALDFSTPTRTKSSTKKINVNESAQFSSTKKRLKSVCRTSLFRSPSFSNSSVQKQKTTIKVNQSYRIPIATRSPAPKLMGGWDNYNGVGVIIGEVSPHGSTSASCSSSEEKVIQNKPSESLVGSWDADLRKTIDLNKKNEKDESEAKKAVKRKKNSRDENNVICKKVKYNSQSSKSNDESTSCSKSKVNKKFKHNTDDTNRPEDNLQENITEPQNNEKENIIKATVNTANSIASKFNEHLKTNTCETSTNTNANPVNSDTVVTEKKSIKKYAQLKTLSTNLRKSDEKERNMEVAQINLQMSEVSKILSTDSTQNILRMPDMINLETPRKFDNISGPPPTPRVLSPSSNLITPFIKISEDSSKIRSFITTPEFPITPGVAITPKEETTRDIIKRGDYDSPYYKPTSEQVQDSNLKASRSKDGSMQESPILSSSHITSKLEITEFEVIKENLPREEAIKEFKIASTSKDSGSAGELSTSIVIDQHVNLIEINEFQSEQRETIIDADCVNEAHNNDSMESSSSSSDTSSSSSSSSSTSSSTTTNSSTNMCSPNEKCDKASSKMSTDISSDFAEKIINAPKNTCDVSAATSSDPFKKSDDAIETESSPKKVFAIIKTDDQLKNTTKETPAKDETLLNEADISETPSSSKSGVEMINLTTKISAIITEEKLSRSNKLLKNSKTQNNKSRGQPKVIDVQCIQPESSMYVKCLKPIKEECESENEQSAPVHDKFMHRQILEEKRQRIIAKIKDNPKLNLPSGTKRKHILTCRAASTLKKFGRGNRNIRPPARYSENINNKETKRPADQQETLKKNKRKKCESQKQDLVDKCSDNKGKTNLIPIPKSTDPGLTNHKNNGNKPPDDHTIKQLYENNICESNIVENCKNSQSIQSYDSLNPENQNCVAKEIPHSKENTEKNYNIKSNINKKETEEAFKTANAQGKILKKETNSEKCIIQETLPPDKLKHDEVEDKTSKPKQFSNNVDKTDYKILKYKVDQVKRDLFSDDENDHRTLIVNATDNKKVADAENLNKASSKTENVNVENSKQELSTVLQCLQLVPASKKKHLSNDINQADEQIKKQRKPINEDDNKSHQTSDAHNYKAEYHFVYDDSVPMRKRRRRYSAHELQIEINYADLSDPNPVECMKVMKATEFEEIFNLAPKKRTVNKKSRMKNEKVCEAPNLQADKDMINLKDNAAKPLATSSPLDELSKVKTKKVVAKTATINKISNSIQSDAKKKQKLDKHQEKVTDITKNRKRKLSEAKEMKQAEKKSTTDPQALLSNLDEVDLNKFLTTVHGPE</sequence>
<organism evidence="3 4">
    <name type="scientific">Cardiocondyla obscurior</name>
    <dbReference type="NCBI Taxonomy" id="286306"/>
    <lineage>
        <taxon>Eukaryota</taxon>
        <taxon>Metazoa</taxon>
        <taxon>Ecdysozoa</taxon>
        <taxon>Arthropoda</taxon>
        <taxon>Hexapoda</taxon>
        <taxon>Insecta</taxon>
        <taxon>Pterygota</taxon>
        <taxon>Neoptera</taxon>
        <taxon>Endopterygota</taxon>
        <taxon>Hymenoptera</taxon>
        <taxon>Apocrita</taxon>
        <taxon>Aculeata</taxon>
        <taxon>Formicoidea</taxon>
        <taxon>Formicidae</taxon>
        <taxon>Myrmicinae</taxon>
        <taxon>Cardiocondyla</taxon>
    </lineage>
</organism>